<reference evidence="1 2" key="1">
    <citation type="journal article" date="2016" name="Nat. Commun.">
        <title>Thousands of microbial genomes shed light on interconnected biogeochemical processes in an aquifer system.</title>
        <authorList>
            <person name="Anantharaman K."/>
            <person name="Brown C.T."/>
            <person name="Hug L.A."/>
            <person name="Sharon I."/>
            <person name="Castelle C.J."/>
            <person name="Probst A.J."/>
            <person name="Thomas B.C."/>
            <person name="Singh A."/>
            <person name="Wilkins M.J."/>
            <person name="Karaoz U."/>
            <person name="Brodie E.L."/>
            <person name="Williams K.H."/>
            <person name="Hubbard S.S."/>
            <person name="Banfield J.F."/>
        </authorList>
    </citation>
    <scope>NUCLEOTIDE SEQUENCE [LARGE SCALE GENOMIC DNA]</scope>
</reference>
<name>A0A1G1ZSF0_9BACT</name>
<dbReference type="STRING" id="1798409.A3I24_00065"/>
<accession>A0A1G1ZSF0</accession>
<sequence length="71" mass="8000">MTDQEVVKRATDFARSYKGQPYSESEFNEHLYYALESLVKAGATDEQIKLFNKTVNNLPLKGGSFNSYSGD</sequence>
<evidence type="ECO:0000313" key="1">
    <source>
        <dbReference type="EMBL" id="OGY67482.1"/>
    </source>
</evidence>
<dbReference type="AlphaFoldDB" id="A0A1G1ZSF0"/>
<dbReference type="EMBL" id="MHJL01000021">
    <property type="protein sequence ID" value="OGY67482.1"/>
    <property type="molecule type" value="Genomic_DNA"/>
</dbReference>
<protein>
    <submittedName>
        <fullName evidence="1">Uncharacterized protein</fullName>
    </submittedName>
</protein>
<evidence type="ECO:0000313" key="2">
    <source>
        <dbReference type="Proteomes" id="UP000177690"/>
    </source>
</evidence>
<organism evidence="1 2">
    <name type="scientific">Candidatus Harrisonbacteria bacterium RIFCSPLOWO2_02_FULL_41_13b</name>
    <dbReference type="NCBI Taxonomy" id="1798409"/>
    <lineage>
        <taxon>Bacteria</taxon>
        <taxon>Candidatus Harrisoniibacteriota</taxon>
    </lineage>
</organism>
<comment type="caution">
    <text evidence="1">The sequence shown here is derived from an EMBL/GenBank/DDBJ whole genome shotgun (WGS) entry which is preliminary data.</text>
</comment>
<gene>
    <name evidence="1" type="ORF">A3I24_00065</name>
</gene>
<dbReference type="Proteomes" id="UP000177690">
    <property type="component" value="Unassembled WGS sequence"/>
</dbReference>
<proteinExistence type="predicted"/>